<dbReference type="AlphaFoldDB" id="A0A820ZAN7"/>
<dbReference type="Proteomes" id="UP000681720">
    <property type="component" value="Unassembled WGS sequence"/>
</dbReference>
<evidence type="ECO:0000313" key="1">
    <source>
        <dbReference type="EMBL" id="CAF4559766.1"/>
    </source>
</evidence>
<evidence type="ECO:0000313" key="2">
    <source>
        <dbReference type="EMBL" id="CAF5001200.1"/>
    </source>
</evidence>
<comment type="caution">
    <text evidence="1">The sequence shown here is derived from an EMBL/GenBank/DDBJ whole genome shotgun (WGS) entry which is preliminary data.</text>
</comment>
<feature type="non-terminal residue" evidence="1">
    <location>
        <position position="1"/>
    </location>
</feature>
<name>A0A820ZAN7_9BILA</name>
<dbReference type="Proteomes" id="UP000663866">
    <property type="component" value="Unassembled WGS sequence"/>
</dbReference>
<proteinExistence type="predicted"/>
<evidence type="ECO:0000313" key="5">
    <source>
        <dbReference type="EMBL" id="CAF5226622.1"/>
    </source>
</evidence>
<sequence>AFLIRQQILKPEHPDLIEISKDIERVSLNIQ</sequence>
<dbReference type="EMBL" id="CAJOBG010062904">
    <property type="protein sequence ID" value="CAF4559766.1"/>
    <property type="molecule type" value="Genomic_DNA"/>
</dbReference>
<gene>
    <name evidence="3" type="ORF">BYL167_LOCUS56198</name>
    <name evidence="5" type="ORF">GIL414_LOCUS87216</name>
    <name evidence="1" type="ORF">OVN521_LOCUS43591</name>
    <name evidence="2" type="ORF">SMN809_LOCUS56766</name>
    <name evidence="4" type="ORF">SMN809_LOCUS61644</name>
</gene>
<dbReference type="EMBL" id="CAJOBH010219655">
    <property type="protein sequence ID" value="CAF5029662.1"/>
    <property type="molecule type" value="Genomic_DNA"/>
</dbReference>
<evidence type="ECO:0000313" key="3">
    <source>
        <dbReference type="EMBL" id="CAF5029662.1"/>
    </source>
</evidence>
<dbReference type="EMBL" id="CAJOBJ010378818">
    <property type="protein sequence ID" value="CAF5226622.1"/>
    <property type="molecule type" value="Genomic_DNA"/>
</dbReference>
<organism evidence="1 6">
    <name type="scientific">Rotaria magnacalcarata</name>
    <dbReference type="NCBI Taxonomy" id="392030"/>
    <lineage>
        <taxon>Eukaryota</taxon>
        <taxon>Metazoa</taxon>
        <taxon>Spiralia</taxon>
        <taxon>Gnathifera</taxon>
        <taxon>Rotifera</taxon>
        <taxon>Eurotatoria</taxon>
        <taxon>Bdelloidea</taxon>
        <taxon>Philodinida</taxon>
        <taxon>Philodinidae</taxon>
        <taxon>Rotaria</taxon>
    </lineage>
</organism>
<evidence type="ECO:0000313" key="6">
    <source>
        <dbReference type="Proteomes" id="UP000663866"/>
    </source>
</evidence>
<dbReference type="Proteomes" id="UP000676336">
    <property type="component" value="Unassembled WGS sequence"/>
</dbReference>
<evidence type="ECO:0000313" key="4">
    <source>
        <dbReference type="EMBL" id="CAF5100272.1"/>
    </source>
</evidence>
<dbReference type="Proteomes" id="UP000681967">
    <property type="component" value="Unassembled WGS sequence"/>
</dbReference>
<accession>A0A820ZAN7</accession>
<dbReference type="EMBL" id="CAJOBI010204499">
    <property type="protein sequence ID" value="CAF5001200.1"/>
    <property type="molecule type" value="Genomic_DNA"/>
</dbReference>
<protein>
    <submittedName>
        <fullName evidence="1">Uncharacterized protein</fullName>
    </submittedName>
</protein>
<reference evidence="1" key="1">
    <citation type="submission" date="2021-02" db="EMBL/GenBank/DDBJ databases">
        <authorList>
            <person name="Nowell W R."/>
        </authorList>
    </citation>
    <scope>NUCLEOTIDE SEQUENCE</scope>
</reference>
<dbReference type="EMBL" id="CAJOBI010248745">
    <property type="protein sequence ID" value="CAF5100272.1"/>
    <property type="molecule type" value="Genomic_DNA"/>
</dbReference>
<keyword evidence="6" id="KW-1185">Reference proteome</keyword>